<dbReference type="VEuPathDB" id="FungiDB:PSHT_03041"/>
<protein>
    <submittedName>
        <fullName evidence="2">Uncharacterized protein</fullName>
    </submittedName>
</protein>
<feature type="compositionally biased region" description="Polar residues" evidence="1">
    <location>
        <begin position="370"/>
        <end position="381"/>
    </location>
</feature>
<feature type="region of interest" description="Disordered" evidence="1">
    <location>
        <begin position="145"/>
        <end position="209"/>
    </location>
</feature>
<evidence type="ECO:0000313" key="2">
    <source>
        <dbReference type="EMBL" id="POW10691.1"/>
    </source>
</evidence>
<feature type="region of interest" description="Disordered" evidence="1">
    <location>
        <begin position="1"/>
        <end position="22"/>
    </location>
</feature>
<proteinExistence type="predicted"/>
<feature type="compositionally biased region" description="Polar residues" evidence="1">
    <location>
        <begin position="1"/>
        <end position="14"/>
    </location>
</feature>
<sequence>AAFSQPTRTSQPTAKSEHLNNPVFHFPPATQKTIITTTTNWISQFNQNCNSNNNPRWHSPSTVPVYVGQLGENMTSNNISKRGNNSLLIHTQRLQVTPSPTLPVVDTVQQQADEAAANRIVSQTVRCLVDVYSQAPFSHLKIRQPVPTSSDLSTDLPHTPVGTSSAWRAYDPPRCPPVSTEASRYQLSTPSNFQSTSGHHYANQTAASKRSFHSLKTIINHQDRSRSEEHDTRLSASLLDEQHHNGPLPRLSSSSTLPGSTHETSNQSSSQGHSRGNSIAPTSCSTQFDTIRTFQTARDHHHLSNGDQDENDEEDLTVTAGFPIANLSNINQQQPTLPPAQLTSKPDFAARLWDQPDIPTSNPSEEESPKSQSDQTSCQTENTDHHTNPLTDDPKKLAKLISSGFKLKDTGPILVEL</sequence>
<dbReference type="VEuPathDB" id="FungiDB:PSTT_05840"/>
<evidence type="ECO:0000256" key="1">
    <source>
        <dbReference type="SAM" id="MobiDB-lite"/>
    </source>
</evidence>
<evidence type="ECO:0000313" key="3">
    <source>
        <dbReference type="Proteomes" id="UP000239156"/>
    </source>
</evidence>
<feature type="compositionally biased region" description="Basic and acidic residues" evidence="1">
    <location>
        <begin position="382"/>
        <end position="395"/>
    </location>
</feature>
<feature type="region of interest" description="Disordered" evidence="1">
    <location>
        <begin position="353"/>
        <end position="395"/>
    </location>
</feature>
<feature type="compositionally biased region" description="Polar residues" evidence="1">
    <location>
        <begin position="180"/>
        <end position="208"/>
    </location>
</feature>
<name>A0A2S4VMC1_9BASI</name>
<keyword evidence="3" id="KW-1185">Reference proteome</keyword>
<feature type="compositionally biased region" description="Low complexity" evidence="1">
    <location>
        <begin position="246"/>
        <end position="261"/>
    </location>
</feature>
<dbReference type="AlphaFoldDB" id="A0A2S4VMC1"/>
<comment type="caution">
    <text evidence="2">The sequence shown here is derived from an EMBL/GenBank/DDBJ whole genome shotgun (WGS) entry which is preliminary data.</text>
</comment>
<gene>
    <name evidence="2" type="ORF">PSTT_05840</name>
</gene>
<dbReference type="Proteomes" id="UP000239156">
    <property type="component" value="Unassembled WGS sequence"/>
</dbReference>
<organism evidence="2 3">
    <name type="scientific">Puccinia striiformis</name>
    <dbReference type="NCBI Taxonomy" id="27350"/>
    <lineage>
        <taxon>Eukaryota</taxon>
        <taxon>Fungi</taxon>
        <taxon>Dikarya</taxon>
        <taxon>Basidiomycota</taxon>
        <taxon>Pucciniomycotina</taxon>
        <taxon>Pucciniomycetes</taxon>
        <taxon>Pucciniales</taxon>
        <taxon>Pucciniaceae</taxon>
        <taxon>Puccinia</taxon>
    </lineage>
</organism>
<reference evidence="2" key="1">
    <citation type="submission" date="2017-12" db="EMBL/GenBank/DDBJ databases">
        <title>Gene loss provides genomic basis for host adaptation in cereal stripe rust fungi.</title>
        <authorList>
            <person name="Xia C."/>
        </authorList>
    </citation>
    <scope>NUCLEOTIDE SEQUENCE [LARGE SCALE GENOMIC DNA]</scope>
    <source>
        <strain evidence="2">93-210</strain>
    </source>
</reference>
<dbReference type="EMBL" id="PKSL01000044">
    <property type="protein sequence ID" value="POW10691.1"/>
    <property type="molecule type" value="Genomic_DNA"/>
</dbReference>
<feature type="region of interest" description="Disordered" evidence="1">
    <location>
        <begin position="242"/>
        <end position="284"/>
    </location>
</feature>
<accession>A0A2S4VMC1</accession>
<feature type="compositionally biased region" description="Polar residues" evidence="1">
    <location>
        <begin position="262"/>
        <end position="284"/>
    </location>
</feature>
<feature type="non-terminal residue" evidence="2">
    <location>
        <position position="1"/>
    </location>
</feature>
<feature type="non-terminal residue" evidence="2">
    <location>
        <position position="417"/>
    </location>
</feature>